<sequence length="80" mass="9421">MLEKVLFWRVNSTTLTSDLNSVNNVFIKLITKLEKIRKRLSVASEKNQQQITKLQIERDKLSVIDRDIQTQIEKYEGMIV</sequence>
<reference evidence="1 2" key="1">
    <citation type="submission" date="2015-09" db="EMBL/GenBank/DDBJ databases">
        <authorList>
            <consortium name="Pathogen Informatics"/>
        </authorList>
    </citation>
    <scope>NUCLEOTIDE SEQUENCE [LARGE SCALE GENOMIC DNA]</scope>
    <source>
        <strain evidence="1 2">2789STDY5608872</strain>
    </source>
</reference>
<gene>
    <name evidence="1" type="ORF">ERS852429_02737</name>
</gene>
<accession>A0A173V824</accession>
<dbReference type="EMBL" id="CYXP01000006">
    <property type="protein sequence ID" value="CUN23261.1"/>
    <property type="molecule type" value="Genomic_DNA"/>
</dbReference>
<protein>
    <submittedName>
        <fullName evidence="1">Uncharacterized protein</fullName>
    </submittedName>
</protein>
<dbReference type="AlphaFoldDB" id="A0A173V824"/>
<organism evidence="1 2">
    <name type="scientific">Parabacteroides distasonis</name>
    <dbReference type="NCBI Taxonomy" id="823"/>
    <lineage>
        <taxon>Bacteria</taxon>
        <taxon>Pseudomonadati</taxon>
        <taxon>Bacteroidota</taxon>
        <taxon>Bacteroidia</taxon>
        <taxon>Bacteroidales</taxon>
        <taxon>Tannerellaceae</taxon>
        <taxon>Parabacteroides</taxon>
    </lineage>
</organism>
<evidence type="ECO:0000313" key="1">
    <source>
        <dbReference type="EMBL" id="CUN23261.1"/>
    </source>
</evidence>
<proteinExistence type="predicted"/>
<evidence type="ECO:0000313" key="2">
    <source>
        <dbReference type="Proteomes" id="UP000095591"/>
    </source>
</evidence>
<dbReference type="Proteomes" id="UP000095591">
    <property type="component" value="Unassembled WGS sequence"/>
</dbReference>
<name>A0A173V824_PARDI</name>
<dbReference type="RefSeq" id="WP_057319628.1">
    <property type="nucleotide sequence ID" value="NZ_CYXP01000006.1"/>
</dbReference>